<proteinExistence type="predicted"/>
<dbReference type="SUPFAM" id="SSF47413">
    <property type="entry name" value="lambda repressor-like DNA-binding domains"/>
    <property type="match status" value="1"/>
</dbReference>
<dbReference type="EMBL" id="JAGIOB010000001">
    <property type="protein sequence ID" value="MBP2416874.1"/>
    <property type="molecule type" value="Genomic_DNA"/>
</dbReference>
<gene>
    <name evidence="3" type="ORF">JOF54_001796</name>
</gene>
<comment type="caution">
    <text evidence="3">The sequence shown here is derived from an EMBL/GenBank/DDBJ whole genome shotgun (WGS) entry which is preliminary data.</text>
</comment>
<evidence type="ECO:0000313" key="3">
    <source>
        <dbReference type="EMBL" id="MBP2416874.1"/>
    </source>
</evidence>
<keyword evidence="4" id="KW-1185">Reference proteome</keyword>
<dbReference type="Pfam" id="PF01381">
    <property type="entry name" value="HTH_3"/>
    <property type="match status" value="1"/>
</dbReference>
<name>A0ABS4Z749_9ACTN</name>
<dbReference type="Proteomes" id="UP000758168">
    <property type="component" value="Unassembled WGS sequence"/>
</dbReference>
<dbReference type="CDD" id="cd00093">
    <property type="entry name" value="HTH_XRE"/>
    <property type="match status" value="1"/>
</dbReference>
<feature type="domain" description="HTH cro/C1-type" evidence="2">
    <location>
        <begin position="1"/>
        <end position="46"/>
    </location>
</feature>
<protein>
    <submittedName>
        <fullName evidence="3">Transcriptional regulator with XRE-family HTH domain</fullName>
    </submittedName>
</protein>
<evidence type="ECO:0000256" key="1">
    <source>
        <dbReference type="SAM" id="MobiDB-lite"/>
    </source>
</evidence>
<dbReference type="InterPro" id="IPR001387">
    <property type="entry name" value="Cro/C1-type_HTH"/>
</dbReference>
<feature type="region of interest" description="Disordered" evidence="1">
    <location>
        <begin position="50"/>
        <end position="77"/>
    </location>
</feature>
<reference evidence="3 4" key="1">
    <citation type="submission" date="2021-03" db="EMBL/GenBank/DDBJ databases">
        <title>Sequencing the genomes of 1000 actinobacteria strains.</title>
        <authorList>
            <person name="Klenk H.-P."/>
        </authorList>
    </citation>
    <scope>NUCLEOTIDE SEQUENCE [LARGE SCALE GENOMIC DNA]</scope>
    <source>
        <strain evidence="3 4">DSM 12936</strain>
    </source>
</reference>
<dbReference type="PROSITE" id="PS50943">
    <property type="entry name" value="HTH_CROC1"/>
    <property type="match status" value="1"/>
</dbReference>
<feature type="compositionally biased region" description="Polar residues" evidence="1">
    <location>
        <begin position="54"/>
        <end position="67"/>
    </location>
</feature>
<organism evidence="3 4">
    <name type="scientific">Microlunatus capsulatus</name>
    <dbReference type="NCBI Taxonomy" id="99117"/>
    <lineage>
        <taxon>Bacteria</taxon>
        <taxon>Bacillati</taxon>
        <taxon>Actinomycetota</taxon>
        <taxon>Actinomycetes</taxon>
        <taxon>Propionibacteriales</taxon>
        <taxon>Propionibacteriaceae</taxon>
        <taxon>Microlunatus</taxon>
    </lineage>
</organism>
<dbReference type="InterPro" id="IPR010982">
    <property type="entry name" value="Lambda_DNA-bd_dom_sf"/>
</dbReference>
<evidence type="ECO:0000313" key="4">
    <source>
        <dbReference type="Proteomes" id="UP000758168"/>
    </source>
</evidence>
<sequence length="154" mass="16399">MSRQDLADVTGVPYSTVAQIETAYRGLSPGRLGVIARALQLDPADLYDVLASEPSPTSTRAEGTRPSQAAGRDDDSWYTNPAYLAATRAPEAAAPSGPPAVPALPESDIVSRAVELLSQLPAGRRLEALGKVQARLLSDLVQHEAQRITHPDYQ</sequence>
<accession>A0ABS4Z749</accession>
<evidence type="ECO:0000259" key="2">
    <source>
        <dbReference type="PROSITE" id="PS50943"/>
    </source>
</evidence>
<dbReference type="Gene3D" id="1.10.260.40">
    <property type="entry name" value="lambda repressor-like DNA-binding domains"/>
    <property type="match status" value="1"/>
</dbReference>